<dbReference type="PROSITE" id="PS00072">
    <property type="entry name" value="ACYL_COA_DH_1"/>
    <property type="match status" value="1"/>
</dbReference>
<reference evidence="9 10" key="1">
    <citation type="submission" date="2022-07" db="EMBL/GenBank/DDBJ databases">
        <title>Degradation activity of malathion, p-nitrophenol and potential low-temperature adaptation strategy of Rhodococcus sp. FXJ9.536.</title>
        <authorList>
            <person name="Huang J."/>
            <person name="Huang Y."/>
        </authorList>
    </citation>
    <scope>NUCLEOTIDE SEQUENCE [LARGE SCALE GENOMIC DNA]</scope>
    <source>
        <strain evidence="9 10">FXJ9.536</strain>
    </source>
</reference>
<keyword evidence="10" id="KW-1185">Reference proteome</keyword>
<dbReference type="InterPro" id="IPR006091">
    <property type="entry name" value="Acyl-CoA_Oxase/DH_mid-dom"/>
</dbReference>
<feature type="domain" description="Acyl-CoA dehydrogenase/oxidase N-terminal" evidence="8">
    <location>
        <begin position="11"/>
        <end position="121"/>
    </location>
</feature>
<evidence type="ECO:0000313" key="9">
    <source>
        <dbReference type="EMBL" id="MCQ4120709.1"/>
    </source>
</evidence>
<dbReference type="Pfam" id="PF02770">
    <property type="entry name" value="Acyl-CoA_dh_M"/>
    <property type="match status" value="1"/>
</dbReference>
<dbReference type="Pfam" id="PF00441">
    <property type="entry name" value="Acyl-CoA_dh_1"/>
    <property type="match status" value="1"/>
</dbReference>
<sequence>MKKHIASWHDDEVKALSELATGFFEREVVAHNDKWDAQHCIDRSVWHTAGQLGLLCCSVPEEYGGGGGTFAHDLAVFEAQGYAGDLAFGIAVHSGIVAHYLVEYGSEEQKKAWLPGMATGEILGAIGMTEPGAGSDLKAIKTTAIRDGDDYVINGSKTFITNGASADMIILAVKTDPKAGAKGVSLMIVDLRDCPGFAVGRVLDKVGQHGADTSELSFTDVRIPAENLLGVSEGQGFGQLMAQLVQERLIIGAQASGAMKRAVEDTVAYTKSRQAFGHSLFEFQNTAFELAECHTIARTCQVFLDHCIEAHLRGELDPSEAAMVKYWLTEKQCEVIDRCVQLHGGYGYMREYLIARMYEDARVQKIYAGANEVMKGIIAKSL</sequence>
<dbReference type="InterPro" id="IPR046373">
    <property type="entry name" value="Acyl-CoA_Oxase/DH_mid-dom_sf"/>
</dbReference>
<gene>
    <name evidence="9" type="ORF">NOF53_16275</name>
</gene>
<dbReference type="Proteomes" id="UP001524501">
    <property type="component" value="Unassembled WGS sequence"/>
</dbReference>
<organism evidence="9 10">
    <name type="scientific">Rhodococcus tibetensis</name>
    <dbReference type="NCBI Taxonomy" id="2965064"/>
    <lineage>
        <taxon>Bacteria</taxon>
        <taxon>Bacillati</taxon>
        <taxon>Actinomycetota</taxon>
        <taxon>Actinomycetes</taxon>
        <taxon>Mycobacteriales</taxon>
        <taxon>Nocardiaceae</taxon>
        <taxon>Rhodococcus</taxon>
    </lineage>
</organism>
<keyword evidence="4 5" id="KW-0274">FAD</keyword>
<evidence type="ECO:0000259" key="7">
    <source>
        <dbReference type="Pfam" id="PF02770"/>
    </source>
</evidence>
<accession>A0ABT1QEL0</accession>
<dbReference type="PROSITE" id="PS00073">
    <property type="entry name" value="ACYL_COA_DH_2"/>
    <property type="match status" value="1"/>
</dbReference>
<comment type="caution">
    <text evidence="9">The sequence shown here is derived from an EMBL/GenBank/DDBJ whole genome shotgun (WGS) entry which is preliminary data.</text>
</comment>
<feature type="domain" description="Acyl-CoA oxidase/dehydrogenase middle" evidence="7">
    <location>
        <begin position="125"/>
        <end position="221"/>
    </location>
</feature>
<dbReference type="EMBL" id="JANFQF010000012">
    <property type="protein sequence ID" value="MCQ4120709.1"/>
    <property type="molecule type" value="Genomic_DNA"/>
</dbReference>
<evidence type="ECO:0000259" key="8">
    <source>
        <dbReference type="Pfam" id="PF02771"/>
    </source>
</evidence>
<feature type="domain" description="Acyl-CoA dehydrogenase/oxidase C-terminal" evidence="6">
    <location>
        <begin position="234"/>
        <end position="382"/>
    </location>
</feature>
<dbReference type="SUPFAM" id="SSF56645">
    <property type="entry name" value="Acyl-CoA dehydrogenase NM domain-like"/>
    <property type="match status" value="1"/>
</dbReference>
<keyword evidence="3 5" id="KW-0285">Flavoprotein</keyword>
<dbReference type="SUPFAM" id="SSF47203">
    <property type="entry name" value="Acyl-CoA dehydrogenase C-terminal domain-like"/>
    <property type="match status" value="1"/>
</dbReference>
<dbReference type="Gene3D" id="1.20.140.10">
    <property type="entry name" value="Butyryl-CoA Dehydrogenase, subunit A, domain 3"/>
    <property type="match status" value="1"/>
</dbReference>
<evidence type="ECO:0000259" key="6">
    <source>
        <dbReference type="Pfam" id="PF00441"/>
    </source>
</evidence>
<evidence type="ECO:0000256" key="1">
    <source>
        <dbReference type="ARBA" id="ARBA00001974"/>
    </source>
</evidence>
<dbReference type="Gene3D" id="1.10.540.10">
    <property type="entry name" value="Acyl-CoA dehydrogenase/oxidase, N-terminal domain"/>
    <property type="match status" value="1"/>
</dbReference>
<dbReference type="Pfam" id="PF02771">
    <property type="entry name" value="Acyl-CoA_dh_N"/>
    <property type="match status" value="1"/>
</dbReference>
<dbReference type="PANTHER" id="PTHR43884">
    <property type="entry name" value="ACYL-COA DEHYDROGENASE"/>
    <property type="match status" value="1"/>
</dbReference>
<dbReference type="InterPro" id="IPR009100">
    <property type="entry name" value="AcylCoA_DH/oxidase_NM_dom_sf"/>
</dbReference>
<dbReference type="Gene3D" id="2.40.110.10">
    <property type="entry name" value="Butyryl-CoA Dehydrogenase, subunit A, domain 2"/>
    <property type="match status" value="1"/>
</dbReference>
<evidence type="ECO:0000313" key="10">
    <source>
        <dbReference type="Proteomes" id="UP001524501"/>
    </source>
</evidence>
<dbReference type="InterPro" id="IPR006089">
    <property type="entry name" value="Acyl-CoA_DH_CS"/>
</dbReference>
<comment type="cofactor">
    <cofactor evidence="1 5">
        <name>FAD</name>
        <dbReference type="ChEBI" id="CHEBI:57692"/>
    </cofactor>
</comment>
<evidence type="ECO:0000256" key="5">
    <source>
        <dbReference type="RuleBase" id="RU362125"/>
    </source>
</evidence>
<keyword evidence="5" id="KW-0560">Oxidoreductase</keyword>
<comment type="similarity">
    <text evidence="2 5">Belongs to the acyl-CoA dehydrogenase family.</text>
</comment>
<proteinExistence type="inferred from homology"/>
<dbReference type="InterPro" id="IPR036250">
    <property type="entry name" value="AcylCo_DH-like_C"/>
</dbReference>
<evidence type="ECO:0000256" key="3">
    <source>
        <dbReference type="ARBA" id="ARBA00022630"/>
    </source>
</evidence>
<evidence type="ECO:0000256" key="4">
    <source>
        <dbReference type="ARBA" id="ARBA00022827"/>
    </source>
</evidence>
<dbReference type="InterPro" id="IPR009075">
    <property type="entry name" value="AcylCo_DH/oxidase_C"/>
</dbReference>
<evidence type="ECO:0000256" key="2">
    <source>
        <dbReference type="ARBA" id="ARBA00009347"/>
    </source>
</evidence>
<dbReference type="InterPro" id="IPR037069">
    <property type="entry name" value="AcylCoA_DH/ox_N_sf"/>
</dbReference>
<dbReference type="PANTHER" id="PTHR43884:SF12">
    <property type="entry name" value="ISOVALERYL-COA DEHYDROGENASE, MITOCHONDRIAL-RELATED"/>
    <property type="match status" value="1"/>
</dbReference>
<name>A0ABT1QEL0_9NOCA</name>
<protein>
    <submittedName>
        <fullName evidence="9">Acyl-CoA dehydrogenase family protein</fullName>
    </submittedName>
</protein>
<dbReference type="InterPro" id="IPR013786">
    <property type="entry name" value="AcylCoA_DH/ox_N"/>
</dbReference>
<dbReference type="RefSeq" id="WP_255970534.1">
    <property type="nucleotide sequence ID" value="NZ_JANFQF010000012.1"/>
</dbReference>